<evidence type="ECO:0000313" key="4">
    <source>
        <dbReference type="EMBL" id="KTB45948.1"/>
    </source>
</evidence>
<dbReference type="AlphaFoldDB" id="A0A0W0FMB4"/>
<feature type="region of interest" description="Disordered" evidence="1">
    <location>
        <begin position="1"/>
        <end position="28"/>
    </location>
</feature>
<accession>A0A0W0FMB4</accession>
<feature type="compositionally biased region" description="Polar residues" evidence="1">
    <location>
        <begin position="19"/>
        <end position="28"/>
    </location>
</feature>
<protein>
    <submittedName>
        <fullName evidence="2">Uncharacterized protein</fullName>
    </submittedName>
</protein>
<name>A0A0W0FMB4_MONRR</name>
<dbReference type="EMBL" id="LATX01000709">
    <property type="protein sequence ID" value="KTB45417.1"/>
    <property type="molecule type" value="Genomic_DNA"/>
</dbReference>
<evidence type="ECO:0000313" key="3">
    <source>
        <dbReference type="EMBL" id="KTB45417.1"/>
    </source>
</evidence>
<evidence type="ECO:0000313" key="5">
    <source>
        <dbReference type="Proteomes" id="UP000054988"/>
    </source>
</evidence>
<dbReference type="Proteomes" id="UP000054988">
    <property type="component" value="Unassembled WGS sequence"/>
</dbReference>
<gene>
    <name evidence="2" type="ORF">WG66_10042</name>
    <name evidence="4" type="ORF">WG66_1475</name>
    <name evidence="3" type="ORF">WG66_2006</name>
</gene>
<reference evidence="2 5" key="1">
    <citation type="submission" date="2015-12" db="EMBL/GenBank/DDBJ databases">
        <title>Draft genome sequence of Moniliophthora roreri, the causal agent of frosty pod rot of cacao.</title>
        <authorList>
            <person name="Aime M.C."/>
            <person name="Diaz-Valderrama J.R."/>
            <person name="Kijpornyongpan T."/>
            <person name="Phillips-Mora W."/>
        </authorList>
    </citation>
    <scope>NUCLEOTIDE SEQUENCE [LARGE SCALE GENOMIC DNA]</scope>
    <source>
        <strain evidence="2 5">MCA 2952</strain>
    </source>
</reference>
<comment type="caution">
    <text evidence="2">The sequence shown here is derived from an EMBL/GenBank/DDBJ whole genome shotgun (WGS) entry which is preliminary data.</text>
</comment>
<dbReference type="EMBL" id="LATX01000551">
    <property type="protein sequence ID" value="KTB45948.1"/>
    <property type="molecule type" value="Genomic_DNA"/>
</dbReference>
<proteinExistence type="predicted"/>
<evidence type="ECO:0000256" key="1">
    <source>
        <dbReference type="SAM" id="MobiDB-lite"/>
    </source>
</evidence>
<organism evidence="2 5">
    <name type="scientific">Moniliophthora roreri</name>
    <name type="common">Frosty pod rot fungus</name>
    <name type="synonym">Monilia roreri</name>
    <dbReference type="NCBI Taxonomy" id="221103"/>
    <lineage>
        <taxon>Eukaryota</taxon>
        <taxon>Fungi</taxon>
        <taxon>Dikarya</taxon>
        <taxon>Basidiomycota</taxon>
        <taxon>Agaricomycotina</taxon>
        <taxon>Agaricomycetes</taxon>
        <taxon>Agaricomycetidae</taxon>
        <taxon>Agaricales</taxon>
        <taxon>Marasmiineae</taxon>
        <taxon>Marasmiaceae</taxon>
        <taxon>Moniliophthora</taxon>
    </lineage>
</organism>
<dbReference type="EMBL" id="LATX01001849">
    <property type="protein sequence ID" value="KTB37426.1"/>
    <property type="molecule type" value="Genomic_DNA"/>
</dbReference>
<sequence>MNGAPLPRCSRGAWGSLDGASSSGSTFLNVTSSRKIDDDFEDRKNYTSHYKETPQQAAARAKLAKQVKVAFKDALLTVVPSADDRHPET</sequence>
<evidence type="ECO:0000313" key="2">
    <source>
        <dbReference type="EMBL" id="KTB37426.1"/>
    </source>
</evidence>